<proteinExistence type="predicted"/>
<organism evidence="1">
    <name type="scientific">Bradyrhizobium sp. LLZ17</name>
    <dbReference type="NCBI Taxonomy" id="3239388"/>
    <lineage>
        <taxon>Bacteria</taxon>
        <taxon>Pseudomonadati</taxon>
        <taxon>Pseudomonadota</taxon>
        <taxon>Alphaproteobacteria</taxon>
        <taxon>Hyphomicrobiales</taxon>
        <taxon>Nitrobacteraceae</taxon>
        <taxon>Bradyrhizobium</taxon>
    </lineage>
</organism>
<name>A0AB39XS38_9BRAD</name>
<gene>
    <name evidence="1" type="ORF">AB8Z38_13580</name>
</gene>
<reference evidence="1" key="1">
    <citation type="submission" date="2024-08" db="EMBL/GenBank/DDBJ databases">
        <authorList>
            <person name="Chaddad Z."/>
            <person name="Lamrabet M."/>
            <person name="Bouhnik O."/>
            <person name="Alami S."/>
            <person name="Wipf D."/>
            <person name="Courty P.E."/>
            <person name="Missbah El Idrissi M."/>
        </authorList>
    </citation>
    <scope>NUCLEOTIDE SEQUENCE</scope>
    <source>
        <strain evidence="1">LLZ17</strain>
    </source>
</reference>
<accession>A0AB39XS38</accession>
<sequence length="285" mass="30331">MTTPFDTTPLVSAAAITRASRAVIDNAMAGDFPIDPIIGPDLSKSLSVINSVVKRHGLMLQKSLADALAATGRFEVLTEVALPITEAANALLASQNSDRDLAKIKLKADSAVLRMVTVDLIVVETEAGWAGVYEVKRGNGATESARRRPIEHGLKAARLVVADYLSKLGYEGIRNVTSAVIDVYGASGFSKDLKVTGEELDEHFGVPVLATLEAVTAELHRTLFAEMRGLLAPTLASLSKVPAKTDVTVVAPTRQVGREEAVEDSMVRILKARPSGPGPWRGRVV</sequence>
<evidence type="ECO:0008006" key="2">
    <source>
        <dbReference type="Google" id="ProtNLM"/>
    </source>
</evidence>
<dbReference type="AlphaFoldDB" id="A0AB39XS38"/>
<evidence type="ECO:0000313" key="1">
    <source>
        <dbReference type="EMBL" id="XDV60286.1"/>
    </source>
</evidence>
<dbReference type="EMBL" id="CP165734">
    <property type="protein sequence ID" value="XDV60286.1"/>
    <property type="molecule type" value="Genomic_DNA"/>
</dbReference>
<protein>
    <recommendedName>
        <fullName evidence="2">Nuclease</fullName>
    </recommendedName>
</protein>
<dbReference type="RefSeq" id="WP_369725650.1">
    <property type="nucleotide sequence ID" value="NZ_CP165734.1"/>
</dbReference>